<protein>
    <recommendedName>
        <fullName evidence="3">EF-hand domain-containing protein</fullName>
    </recommendedName>
</protein>
<comment type="caution">
    <text evidence="1">The sequence shown here is derived from an EMBL/GenBank/DDBJ whole genome shotgun (WGS) entry which is preliminary data.</text>
</comment>
<dbReference type="EMBL" id="CAKOFQ010006703">
    <property type="protein sequence ID" value="CAH1962663.1"/>
    <property type="molecule type" value="Genomic_DNA"/>
</dbReference>
<name>A0A9P0JYG2_ACAOB</name>
<keyword evidence="2" id="KW-1185">Reference proteome</keyword>
<accession>A0A9P0JYG2</accession>
<dbReference type="SUPFAM" id="SSF47473">
    <property type="entry name" value="EF-hand"/>
    <property type="match status" value="1"/>
</dbReference>
<dbReference type="Proteomes" id="UP001152888">
    <property type="component" value="Unassembled WGS sequence"/>
</dbReference>
<dbReference type="AlphaFoldDB" id="A0A9P0JYG2"/>
<dbReference type="Gene3D" id="1.10.238.10">
    <property type="entry name" value="EF-hand"/>
    <property type="match status" value="1"/>
</dbReference>
<dbReference type="InterPro" id="IPR011992">
    <property type="entry name" value="EF-hand-dom_pair"/>
</dbReference>
<sequence>MVVEEFTKRLLERRQQNRAIINGKTWEEREFLAKFPGWNESTVGYLHSLFLSFFKDEDKMLDFKGFLCVLECLGDRSDHSKRLKRFENADSDNDGMIDYTQYLELIYNYDSAPKKSTGHLAKRCYKAADKAQFVNSLPMEKQLEYGLF</sequence>
<dbReference type="OrthoDB" id="343296at2759"/>
<evidence type="ECO:0000313" key="1">
    <source>
        <dbReference type="EMBL" id="CAH1962663.1"/>
    </source>
</evidence>
<proteinExistence type="predicted"/>
<evidence type="ECO:0008006" key="3">
    <source>
        <dbReference type="Google" id="ProtNLM"/>
    </source>
</evidence>
<organism evidence="1 2">
    <name type="scientific">Acanthoscelides obtectus</name>
    <name type="common">Bean weevil</name>
    <name type="synonym">Bruchus obtectus</name>
    <dbReference type="NCBI Taxonomy" id="200917"/>
    <lineage>
        <taxon>Eukaryota</taxon>
        <taxon>Metazoa</taxon>
        <taxon>Ecdysozoa</taxon>
        <taxon>Arthropoda</taxon>
        <taxon>Hexapoda</taxon>
        <taxon>Insecta</taxon>
        <taxon>Pterygota</taxon>
        <taxon>Neoptera</taxon>
        <taxon>Endopterygota</taxon>
        <taxon>Coleoptera</taxon>
        <taxon>Polyphaga</taxon>
        <taxon>Cucujiformia</taxon>
        <taxon>Chrysomeloidea</taxon>
        <taxon>Chrysomelidae</taxon>
        <taxon>Bruchinae</taxon>
        <taxon>Bruchini</taxon>
        <taxon>Acanthoscelides</taxon>
    </lineage>
</organism>
<reference evidence="1" key="1">
    <citation type="submission" date="2022-03" db="EMBL/GenBank/DDBJ databases">
        <authorList>
            <person name="Sayadi A."/>
        </authorList>
    </citation>
    <scope>NUCLEOTIDE SEQUENCE</scope>
</reference>
<evidence type="ECO:0000313" key="2">
    <source>
        <dbReference type="Proteomes" id="UP001152888"/>
    </source>
</evidence>
<gene>
    <name evidence="1" type="ORF">ACAOBT_LOCUS4786</name>
</gene>